<feature type="region of interest" description="Disordered" evidence="1">
    <location>
        <begin position="26"/>
        <end position="45"/>
    </location>
</feature>
<dbReference type="Proteomes" id="UP001365542">
    <property type="component" value="Unassembled WGS sequence"/>
</dbReference>
<evidence type="ECO:0000313" key="2">
    <source>
        <dbReference type="EMBL" id="KAK6542346.1"/>
    </source>
</evidence>
<proteinExistence type="predicted"/>
<feature type="region of interest" description="Disordered" evidence="1">
    <location>
        <begin position="835"/>
        <end position="860"/>
    </location>
</feature>
<organism evidence="2 3">
    <name type="scientific">Orbilia ellipsospora</name>
    <dbReference type="NCBI Taxonomy" id="2528407"/>
    <lineage>
        <taxon>Eukaryota</taxon>
        <taxon>Fungi</taxon>
        <taxon>Dikarya</taxon>
        <taxon>Ascomycota</taxon>
        <taxon>Pezizomycotina</taxon>
        <taxon>Orbiliomycetes</taxon>
        <taxon>Orbiliales</taxon>
        <taxon>Orbiliaceae</taxon>
        <taxon>Orbilia</taxon>
    </lineage>
</organism>
<evidence type="ECO:0000256" key="1">
    <source>
        <dbReference type="SAM" id="MobiDB-lite"/>
    </source>
</evidence>
<keyword evidence="3" id="KW-1185">Reference proteome</keyword>
<feature type="region of interest" description="Disordered" evidence="1">
    <location>
        <begin position="76"/>
        <end position="107"/>
    </location>
</feature>
<feature type="region of interest" description="Disordered" evidence="1">
    <location>
        <begin position="554"/>
        <end position="621"/>
    </location>
</feature>
<name>A0AAV9XLD4_9PEZI</name>
<feature type="compositionally biased region" description="Low complexity" evidence="1">
    <location>
        <begin position="79"/>
        <end position="103"/>
    </location>
</feature>
<dbReference type="AlphaFoldDB" id="A0AAV9XLD4"/>
<reference evidence="2 3" key="1">
    <citation type="submission" date="2019-10" db="EMBL/GenBank/DDBJ databases">
        <authorList>
            <person name="Palmer J.M."/>
        </authorList>
    </citation>
    <scope>NUCLEOTIDE SEQUENCE [LARGE SCALE GENOMIC DNA]</scope>
    <source>
        <strain evidence="2 3">TWF694</strain>
    </source>
</reference>
<sequence>MPRPRRAMRKRNGDREREELLKLLAEGDNAAAASQSPLASPSASQARLNTLSAGYSPSHAMLEGQTVFNPYRVAESVQPSHPTASTSSPTAADTSATTSTASASPPPHIPFCTCDIDHDHPSPPFTASSYLRHLATTGKGPKSFTFGGPTANLALIAGHSLEDVPEISDEQINVITSVLNEQLAKENPDFSGGPDLVNHIVSTTRKSYQAYRDHLLAKVTMDAAGEGPSSSSISQSSKAQAGKAINQGHTNAKTTTPKIVDQKVSPLKTFVISPSTTAEGNPCARFHAHSVGGSVTEGILPAEFFQLSNPDSDKTSELSFGFGEEILAYREYLKIQEDWTTSLSGLTRSMLHEVYLSGKQLIVWDDEGKLCWGSLDGPDNLILQLETMKMAWPRFHSCTEEGEHGHLSDSEPGTCSRCIEEMDPRNLEDFAPAIGFPPISRPKAWKLKATKKKKAKAIANATAETEEPEEAEKLSLDALRLQGDAEKFSQAIRRMTGNELAKEAKAGMAPTARRFKEAELLKGYAKDLTEQVAGLTREALKIKVPTSTSLREEIFGPSVLETGPSSEPAKKTKKGKEPATEKEQLKSVPVEDNATESTDPGMPHGIRSPLPRKKSSDTPSDVYDKLRAQRLSLSLGVAKFVMDAISHGKRPFFDVSMDGRIEMGVSGDVLPVRALKAQTMIEPEKNKIKLVTAPVVRIRDRKIEGIHGPITKREMELVNAVAYQELFRKVAMEETSPFSPTETADAKGKSAVGEPSLLSSQVKSGQDGNSERGRVSFGSERYTIIPASTAHKNVYTDVQRLAGTFVSALDLCGEAKKVLAGKTKEKTWDQRIKEALEDPHESKNRGNKDGGVATASTSTVPTGAEVAAKVGDALSYQKEELLQLLKEIPTGKPPEKMGFETHLKEMDKCLKGIQKNFDEAKRVVRTTLNDHLVKEKKARDSKKS</sequence>
<feature type="region of interest" description="Disordered" evidence="1">
    <location>
        <begin position="737"/>
        <end position="775"/>
    </location>
</feature>
<dbReference type="EMBL" id="JAVHJO010000002">
    <property type="protein sequence ID" value="KAK6542346.1"/>
    <property type="molecule type" value="Genomic_DNA"/>
</dbReference>
<comment type="caution">
    <text evidence="2">The sequence shown here is derived from an EMBL/GenBank/DDBJ whole genome shotgun (WGS) entry which is preliminary data.</text>
</comment>
<accession>A0AAV9XLD4</accession>
<feature type="compositionally biased region" description="Polar residues" evidence="1">
    <location>
        <begin position="757"/>
        <end position="768"/>
    </location>
</feature>
<protein>
    <submittedName>
        <fullName evidence="2">Uncharacterized protein</fullName>
    </submittedName>
</protein>
<feature type="compositionally biased region" description="Basic and acidic residues" evidence="1">
    <location>
        <begin position="835"/>
        <end position="848"/>
    </location>
</feature>
<feature type="region of interest" description="Disordered" evidence="1">
    <location>
        <begin position="225"/>
        <end position="254"/>
    </location>
</feature>
<feature type="compositionally biased region" description="Low complexity" evidence="1">
    <location>
        <begin position="225"/>
        <end position="245"/>
    </location>
</feature>
<gene>
    <name evidence="2" type="ORF">TWF694_006305</name>
</gene>
<feature type="compositionally biased region" description="Basic and acidic residues" evidence="1">
    <location>
        <begin position="575"/>
        <end position="585"/>
    </location>
</feature>
<evidence type="ECO:0000313" key="3">
    <source>
        <dbReference type="Proteomes" id="UP001365542"/>
    </source>
</evidence>